<comment type="caution">
    <text evidence="6">The sequence shown here is derived from an EMBL/GenBank/DDBJ whole genome shotgun (WGS) entry which is preliminary data.</text>
</comment>
<dbReference type="PANTHER" id="PTHR13271:SF47">
    <property type="entry name" value="ACTIN-HISTIDINE N-METHYLTRANSFERASE"/>
    <property type="match status" value="1"/>
</dbReference>
<dbReference type="InterPro" id="IPR025785">
    <property type="entry name" value="SETD3"/>
</dbReference>
<organism evidence="6 7">
    <name type="scientific">Steinernema hermaphroditum</name>
    <dbReference type="NCBI Taxonomy" id="289476"/>
    <lineage>
        <taxon>Eukaryota</taxon>
        <taxon>Metazoa</taxon>
        <taxon>Ecdysozoa</taxon>
        <taxon>Nematoda</taxon>
        <taxon>Chromadorea</taxon>
        <taxon>Rhabditida</taxon>
        <taxon>Tylenchina</taxon>
        <taxon>Panagrolaimomorpha</taxon>
        <taxon>Strongyloidoidea</taxon>
        <taxon>Steinernematidae</taxon>
        <taxon>Steinernema</taxon>
    </lineage>
</organism>
<accession>A0AA39M012</accession>
<reference evidence="6" key="1">
    <citation type="submission" date="2023-06" db="EMBL/GenBank/DDBJ databases">
        <title>Genomic analysis of the entomopathogenic nematode Steinernema hermaphroditum.</title>
        <authorList>
            <person name="Schwarz E.M."/>
            <person name="Heppert J.K."/>
            <person name="Baniya A."/>
            <person name="Schwartz H.T."/>
            <person name="Tan C.-H."/>
            <person name="Antoshechkin I."/>
            <person name="Sternberg P.W."/>
            <person name="Goodrich-Blair H."/>
            <person name="Dillman A.R."/>
        </authorList>
    </citation>
    <scope>NUCLEOTIDE SEQUENCE</scope>
    <source>
        <strain evidence="6">PS9179</strain>
        <tissue evidence="6">Whole animal</tissue>
    </source>
</reference>
<keyword evidence="7" id="KW-1185">Reference proteome</keyword>
<dbReference type="GO" id="GO:0032259">
    <property type="term" value="P:methylation"/>
    <property type="evidence" value="ECO:0007669"/>
    <property type="project" value="UniProtKB-KW"/>
</dbReference>
<gene>
    <name evidence="6" type="ORF">QR680_012147</name>
</gene>
<evidence type="ECO:0000259" key="5">
    <source>
        <dbReference type="PROSITE" id="PS50280"/>
    </source>
</evidence>
<evidence type="ECO:0000256" key="4">
    <source>
        <dbReference type="PROSITE-ProRule" id="PRU00898"/>
    </source>
</evidence>
<evidence type="ECO:0000256" key="1">
    <source>
        <dbReference type="ARBA" id="ARBA00022603"/>
    </source>
</evidence>
<name>A0AA39M012_9BILA</name>
<dbReference type="InterPro" id="IPR046341">
    <property type="entry name" value="SET_dom_sf"/>
</dbReference>
<dbReference type="Gene3D" id="3.90.1410.10">
    <property type="entry name" value="set domain protein methyltransferase, domain 1"/>
    <property type="match status" value="1"/>
</dbReference>
<evidence type="ECO:0000313" key="7">
    <source>
        <dbReference type="Proteomes" id="UP001175271"/>
    </source>
</evidence>
<keyword evidence="2 4" id="KW-0808">Transferase</keyword>
<proteinExistence type="inferred from homology"/>
<dbReference type="GO" id="GO:0016279">
    <property type="term" value="F:protein-lysine N-methyltransferase activity"/>
    <property type="evidence" value="ECO:0007669"/>
    <property type="project" value="TreeGrafter"/>
</dbReference>
<dbReference type="Proteomes" id="UP001175271">
    <property type="component" value="Unassembled WGS sequence"/>
</dbReference>
<evidence type="ECO:0000313" key="6">
    <source>
        <dbReference type="EMBL" id="KAK0415833.1"/>
    </source>
</evidence>
<keyword evidence="1 4" id="KW-0489">Methyltransferase</keyword>
<dbReference type="PANTHER" id="PTHR13271">
    <property type="entry name" value="UNCHARACTERIZED PUTATIVE METHYLTRANSFERASE"/>
    <property type="match status" value="1"/>
</dbReference>
<dbReference type="InterPro" id="IPR001214">
    <property type="entry name" value="SET_dom"/>
</dbReference>
<dbReference type="AlphaFoldDB" id="A0AA39M012"/>
<dbReference type="Gene3D" id="3.90.1420.10">
    <property type="entry name" value="Rubisco LSMT, substrate-binding domain"/>
    <property type="match status" value="1"/>
</dbReference>
<feature type="domain" description="SET" evidence="5">
    <location>
        <begin position="73"/>
        <end position="318"/>
    </location>
</feature>
<dbReference type="EC" id="2.1.1.85" evidence="4"/>
<dbReference type="SUPFAM" id="SSF82199">
    <property type="entry name" value="SET domain"/>
    <property type="match status" value="1"/>
</dbReference>
<dbReference type="InterPro" id="IPR050600">
    <property type="entry name" value="SETD3_SETD6_MTase"/>
</dbReference>
<dbReference type="EMBL" id="JAUCMV010000002">
    <property type="protein sequence ID" value="KAK0415833.1"/>
    <property type="molecule type" value="Genomic_DNA"/>
</dbReference>
<evidence type="ECO:0000256" key="2">
    <source>
        <dbReference type="ARBA" id="ARBA00022679"/>
    </source>
</evidence>
<dbReference type="PROSITE" id="PS51565">
    <property type="entry name" value="SAM_MT85_SETD3"/>
    <property type="match status" value="1"/>
</dbReference>
<evidence type="ECO:0000256" key="3">
    <source>
        <dbReference type="ARBA" id="ARBA00022691"/>
    </source>
</evidence>
<protein>
    <recommendedName>
        <fullName evidence="4">protein-histidine N-methyltransferase</fullName>
        <ecNumber evidence="4">2.1.1.85</ecNumber>
    </recommendedName>
</protein>
<sequence>MSKENEILKIAERLWNHILCVPVNYATLQTEHRTIREGLQELSALFEPLKVSDRAKKIDEFVRWADQRGIDHPGVQIKASEPYGLGLVAAENLDSGNVTVKVPVSAILSVDKAQKSDMLRKVYENDELVSKMDNVCLSLMVACEKLKGEESEWAPYLNVLPSKFDIPLYFTDEQIEALKPSPLYDEALHFYRNIARQYIYFLLKVALTNHRSEFNNPLKKKGESPLFVNTPLTVANFSFDLYRWSVSCVSTRVNVIPSADRRKPKMLTCLIPFMDMANHLLDVGAKEEAVYFDAEGQYAGIITQKSYKNGEPIYIHYGKRANWQFFLHNGFVPQQPNPYDTYKLKMGFRKTDPLLQSRLLRLRFICGDSVQPNSSNVFLFSVTSDAPHIDQPLLEFARAFVAADPKKIDIDPDEELKALKFLADRFSLLVRQYANLPAEPPKGDHLQEFVWRLKCGEKALLQTVATYIQNRLDADCCSNTA</sequence>
<dbReference type="CDD" id="cd19176">
    <property type="entry name" value="SET_SETD3"/>
    <property type="match status" value="1"/>
</dbReference>
<comment type="similarity">
    <text evidence="4">Belongs to the class V-like SAM-binding methyltransferase superfamily. SETD3 actin-histidine methyltransferase family.</text>
</comment>
<keyword evidence="3 4" id="KW-0949">S-adenosyl-L-methionine</keyword>
<dbReference type="GO" id="GO:0018064">
    <property type="term" value="F:protein-L-histidine N-tele-methyltransferase activity"/>
    <property type="evidence" value="ECO:0007669"/>
    <property type="project" value="UniProtKB-EC"/>
</dbReference>
<comment type="catalytic activity">
    <reaction evidence="4">
        <text>L-histidyl-[protein] + S-adenosyl-L-methionine = N(tele)-methyl-L-histidyl-[protein] + S-adenosyl-L-homocysteine + H(+)</text>
        <dbReference type="Rhea" id="RHEA:19369"/>
        <dbReference type="Rhea" id="RHEA-COMP:9745"/>
        <dbReference type="Rhea" id="RHEA-COMP:11600"/>
        <dbReference type="ChEBI" id="CHEBI:15378"/>
        <dbReference type="ChEBI" id="CHEBI:16367"/>
        <dbReference type="ChEBI" id="CHEBI:29979"/>
        <dbReference type="ChEBI" id="CHEBI:57856"/>
        <dbReference type="ChEBI" id="CHEBI:59789"/>
        <dbReference type="EC" id="2.1.1.85"/>
    </reaction>
</comment>
<dbReference type="InterPro" id="IPR044428">
    <property type="entry name" value="SETD3_SET"/>
</dbReference>
<dbReference type="SUPFAM" id="SSF81822">
    <property type="entry name" value="RuBisCo LSMT C-terminal, substrate-binding domain"/>
    <property type="match status" value="1"/>
</dbReference>
<dbReference type="InterPro" id="IPR036464">
    <property type="entry name" value="Rubisco_LSMT_subst-bd_sf"/>
</dbReference>
<dbReference type="PROSITE" id="PS50280">
    <property type="entry name" value="SET"/>
    <property type="match status" value="1"/>
</dbReference>